<dbReference type="InterPro" id="IPR001296">
    <property type="entry name" value="Glyco_trans_1"/>
</dbReference>
<reference evidence="5 6" key="1">
    <citation type="submission" date="2020-05" db="EMBL/GenBank/DDBJ databases">
        <title>MicrobeNet Type strains.</title>
        <authorList>
            <person name="Nicholson A.C."/>
        </authorList>
    </citation>
    <scope>NUCLEOTIDE SEQUENCE [LARGE SCALE GENOMIC DNA]</scope>
    <source>
        <strain evidence="5 6">JCM 3224</strain>
    </source>
</reference>
<dbReference type="InterPro" id="IPR028098">
    <property type="entry name" value="Glyco_trans_4-like_N"/>
</dbReference>
<name>A0A849CB20_9NOCA</name>
<dbReference type="GO" id="GO:1901137">
    <property type="term" value="P:carbohydrate derivative biosynthetic process"/>
    <property type="evidence" value="ECO:0007669"/>
    <property type="project" value="UniProtKB-ARBA"/>
</dbReference>
<evidence type="ECO:0000259" key="4">
    <source>
        <dbReference type="Pfam" id="PF13439"/>
    </source>
</evidence>
<dbReference type="SUPFAM" id="SSF53756">
    <property type="entry name" value="UDP-Glycosyltransferase/glycogen phosphorylase"/>
    <property type="match status" value="1"/>
</dbReference>
<dbReference type="Gene3D" id="3.40.50.2000">
    <property type="entry name" value="Glycogen Phosphorylase B"/>
    <property type="match status" value="2"/>
</dbReference>
<evidence type="ECO:0000259" key="3">
    <source>
        <dbReference type="Pfam" id="PF00534"/>
    </source>
</evidence>
<proteinExistence type="predicted"/>
<organism evidence="5 6">
    <name type="scientific">Nocardia uniformis</name>
    <dbReference type="NCBI Taxonomy" id="53432"/>
    <lineage>
        <taxon>Bacteria</taxon>
        <taxon>Bacillati</taxon>
        <taxon>Actinomycetota</taxon>
        <taxon>Actinomycetes</taxon>
        <taxon>Mycobacteriales</taxon>
        <taxon>Nocardiaceae</taxon>
        <taxon>Nocardia</taxon>
    </lineage>
</organism>
<protein>
    <submittedName>
        <fullName evidence="5">Glycosyltransferase family 4 protein</fullName>
    </submittedName>
</protein>
<dbReference type="RefSeq" id="WP_067523770.1">
    <property type="nucleotide sequence ID" value="NZ_JABELX010000035.1"/>
</dbReference>
<dbReference type="Proteomes" id="UP000586827">
    <property type="component" value="Unassembled WGS sequence"/>
</dbReference>
<evidence type="ECO:0000256" key="2">
    <source>
        <dbReference type="ARBA" id="ARBA00022679"/>
    </source>
</evidence>
<accession>A0A849CB20</accession>
<keyword evidence="1" id="KW-0328">Glycosyltransferase</keyword>
<feature type="domain" description="Glycosyltransferase subfamily 4-like N-terminal" evidence="4">
    <location>
        <begin position="15"/>
        <end position="178"/>
    </location>
</feature>
<dbReference type="Pfam" id="PF00534">
    <property type="entry name" value="Glycos_transf_1"/>
    <property type="match status" value="1"/>
</dbReference>
<keyword evidence="6" id="KW-1185">Reference proteome</keyword>
<dbReference type="Pfam" id="PF13439">
    <property type="entry name" value="Glyco_transf_4"/>
    <property type="match status" value="1"/>
</dbReference>
<dbReference type="PANTHER" id="PTHR45947:SF3">
    <property type="entry name" value="SULFOQUINOVOSYL TRANSFERASE SQD2"/>
    <property type="match status" value="1"/>
</dbReference>
<evidence type="ECO:0000256" key="1">
    <source>
        <dbReference type="ARBA" id="ARBA00022676"/>
    </source>
</evidence>
<sequence>MRICLITTTYRPRTGGLETYIITMAEAFAHRGHNVTVLTNRDSVDQPIDSIDNGVRVLRTSALLSPPKAGSVPWESALFGVVGDVVELLGGNQFDVIHTHTQAALLLAAMAGLGSRAPLIASLHETQPECEPAGENRARFILSGADPDLMIAGSNAFAEQAVHFGYPPDRLRVIYHGLSASSSTAADRRRLRRVARIPDDGLLVSLVGRFKPRKGQHRLLDAYEHMAQREKVWLLLAGSCNSADSDYLKRIRQDIDDRGLSDRVTVLVDCPDTVRDSVWAATDIATQPSTVEGLGLACIEAMHAGVPVVATNTRGLREVVTQATGILTDTADPANYAEALDALAADAVHRRSLGSAGRTRAQTVFSLDRAVSKTLSVYTEAIDKEGYGIKLVTAPQAGAHP</sequence>
<dbReference type="EMBL" id="JABELX010000035">
    <property type="protein sequence ID" value="NNH76043.1"/>
    <property type="molecule type" value="Genomic_DNA"/>
</dbReference>
<dbReference type="InterPro" id="IPR050194">
    <property type="entry name" value="Glycosyltransferase_grp1"/>
</dbReference>
<keyword evidence="2 5" id="KW-0808">Transferase</keyword>
<dbReference type="CDD" id="cd03801">
    <property type="entry name" value="GT4_PimA-like"/>
    <property type="match status" value="1"/>
</dbReference>
<dbReference type="AlphaFoldDB" id="A0A849CB20"/>
<evidence type="ECO:0000313" key="6">
    <source>
        <dbReference type="Proteomes" id="UP000586827"/>
    </source>
</evidence>
<feature type="domain" description="Glycosyl transferase family 1" evidence="3">
    <location>
        <begin position="187"/>
        <end position="359"/>
    </location>
</feature>
<dbReference type="GO" id="GO:0016757">
    <property type="term" value="F:glycosyltransferase activity"/>
    <property type="evidence" value="ECO:0007669"/>
    <property type="project" value="UniProtKB-KW"/>
</dbReference>
<comment type="caution">
    <text evidence="5">The sequence shown here is derived from an EMBL/GenBank/DDBJ whole genome shotgun (WGS) entry which is preliminary data.</text>
</comment>
<gene>
    <name evidence="5" type="ORF">HLB23_40410</name>
</gene>
<dbReference type="PANTHER" id="PTHR45947">
    <property type="entry name" value="SULFOQUINOVOSYL TRANSFERASE SQD2"/>
    <property type="match status" value="1"/>
</dbReference>
<dbReference type="GO" id="GO:1903509">
    <property type="term" value="P:liposaccharide metabolic process"/>
    <property type="evidence" value="ECO:0007669"/>
    <property type="project" value="UniProtKB-ARBA"/>
</dbReference>
<evidence type="ECO:0000313" key="5">
    <source>
        <dbReference type="EMBL" id="NNH76043.1"/>
    </source>
</evidence>